<dbReference type="RefSeq" id="WP_344953420.1">
    <property type="nucleotide sequence ID" value="NZ_BAAAZR010000063.1"/>
</dbReference>
<organism evidence="3 4">
    <name type="scientific">Sphaerisporangium flaviroseum</name>
    <dbReference type="NCBI Taxonomy" id="509199"/>
    <lineage>
        <taxon>Bacteria</taxon>
        <taxon>Bacillati</taxon>
        <taxon>Actinomycetota</taxon>
        <taxon>Actinomycetes</taxon>
        <taxon>Streptosporangiales</taxon>
        <taxon>Streptosporangiaceae</taxon>
        <taxon>Sphaerisporangium</taxon>
    </lineage>
</organism>
<dbReference type="InterPro" id="IPR002575">
    <property type="entry name" value="Aminoglycoside_PTrfase"/>
</dbReference>
<comment type="caution">
    <text evidence="3">The sequence shown here is derived from an EMBL/GenBank/DDBJ whole genome shotgun (WGS) entry which is preliminary data.</text>
</comment>
<evidence type="ECO:0000256" key="1">
    <source>
        <dbReference type="SAM" id="MobiDB-lite"/>
    </source>
</evidence>
<evidence type="ECO:0000313" key="3">
    <source>
        <dbReference type="EMBL" id="GAA3845907.1"/>
    </source>
</evidence>
<name>A0ABP7JJC9_9ACTN</name>
<feature type="region of interest" description="Disordered" evidence="1">
    <location>
        <begin position="147"/>
        <end position="191"/>
    </location>
</feature>
<protein>
    <submittedName>
        <fullName evidence="3">Phosphotransferase family protein</fullName>
    </submittedName>
</protein>
<sequence>MTGAPGLVEGLLTEVFGAGTTVTARGRLPGGASRETWSIDAVTPAGVSRALVLRLDSPGATLEAGAGLAREAALMRAAGRAGVPVPEVLADGTTGGAAYILMARVEGETIPRRILRRFSGLGPLLTDQCGEILAALHRMPLDPFAPGPVSAPGVSGPEPAPSASGPEPAPSASGPEPAPGVSGPEPAPAAEDPLRTWRDLLDATGQPHPVFELAFRRLAATRPDPGRTTVVHGDFRNGNLIVGPEGIRAVLDWELAHTGDPVEDLGWLCVKAWRFGSEKPVGGFGDYDRLVQAYEKAGGHPVDRDALRWWETFGVLKWGVICVMQAMRHLRGGAGSVELAAIGRRVCETEWDLLHHLGLRNGPSGG</sequence>
<keyword evidence="4" id="KW-1185">Reference proteome</keyword>
<gene>
    <name evidence="3" type="ORF">GCM10022226_81690</name>
</gene>
<dbReference type="Proteomes" id="UP001500888">
    <property type="component" value="Unassembled WGS sequence"/>
</dbReference>
<reference evidence="4" key="1">
    <citation type="journal article" date="2019" name="Int. J. Syst. Evol. Microbiol.">
        <title>The Global Catalogue of Microorganisms (GCM) 10K type strain sequencing project: providing services to taxonomists for standard genome sequencing and annotation.</title>
        <authorList>
            <consortium name="The Broad Institute Genomics Platform"/>
            <consortium name="The Broad Institute Genome Sequencing Center for Infectious Disease"/>
            <person name="Wu L."/>
            <person name="Ma J."/>
        </authorList>
    </citation>
    <scope>NUCLEOTIDE SEQUENCE [LARGE SCALE GENOMIC DNA]</scope>
    <source>
        <strain evidence="4">JCM 16908</strain>
    </source>
</reference>
<dbReference type="PANTHER" id="PTHR21310">
    <property type="entry name" value="AMINOGLYCOSIDE PHOSPHOTRANSFERASE-RELATED-RELATED"/>
    <property type="match status" value="1"/>
</dbReference>
<dbReference type="InterPro" id="IPR051678">
    <property type="entry name" value="AGP_Transferase"/>
</dbReference>
<evidence type="ECO:0000313" key="4">
    <source>
        <dbReference type="Proteomes" id="UP001500888"/>
    </source>
</evidence>
<dbReference type="EMBL" id="BAAAZR010000063">
    <property type="protein sequence ID" value="GAA3845907.1"/>
    <property type="molecule type" value="Genomic_DNA"/>
</dbReference>
<dbReference type="Gene3D" id="3.90.1200.10">
    <property type="match status" value="1"/>
</dbReference>
<feature type="domain" description="Aminoglycoside phosphotransferase" evidence="2">
    <location>
        <begin position="28"/>
        <end position="310"/>
    </location>
</feature>
<dbReference type="SUPFAM" id="SSF56112">
    <property type="entry name" value="Protein kinase-like (PK-like)"/>
    <property type="match status" value="1"/>
</dbReference>
<dbReference type="CDD" id="cd05154">
    <property type="entry name" value="ACAD10_11_N-like"/>
    <property type="match status" value="1"/>
</dbReference>
<dbReference type="InterPro" id="IPR041726">
    <property type="entry name" value="ACAD10_11_N"/>
</dbReference>
<evidence type="ECO:0000259" key="2">
    <source>
        <dbReference type="Pfam" id="PF01636"/>
    </source>
</evidence>
<dbReference type="InterPro" id="IPR011009">
    <property type="entry name" value="Kinase-like_dom_sf"/>
</dbReference>
<dbReference type="PANTHER" id="PTHR21310:SF57">
    <property type="entry name" value="BLR2944 PROTEIN"/>
    <property type="match status" value="1"/>
</dbReference>
<proteinExistence type="predicted"/>
<accession>A0ABP7JJC9</accession>
<dbReference type="Pfam" id="PF01636">
    <property type="entry name" value="APH"/>
    <property type="match status" value="1"/>
</dbReference>
<dbReference type="Gene3D" id="3.30.200.20">
    <property type="entry name" value="Phosphorylase Kinase, domain 1"/>
    <property type="match status" value="1"/>
</dbReference>